<dbReference type="InterPro" id="IPR004507">
    <property type="entry name" value="UbiX-like"/>
</dbReference>
<comment type="caution">
    <text evidence="6">The sequence shown here is derived from an EMBL/GenBank/DDBJ whole genome shotgun (WGS) entry which is preliminary data.</text>
</comment>
<evidence type="ECO:0000256" key="1">
    <source>
        <dbReference type="ARBA" id="ARBA00022602"/>
    </source>
</evidence>
<evidence type="ECO:0000313" key="6">
    <source>
        <dbReference type="EMBL" id="RKI94061.1"/>
    </source>
</evidence>
<name>A0A3A9B2S8_9FIRM</name>
<dbReference type="NCBIfam" id="TIGR00421">
    <property type="entry name" value="ubiX_pad"/>
    <property type="match status" value="1"/>
</dbReference>
<gene>
    <name evidence="6" type="ORF">D7V94_00295</name>
</gene>
<keyword evidence="7" id="KW-1185">Reference proteome</keyword>
<evidence type="ECO:0000256" key="3">
    <source>
        <dbReference type="ARBA" id="ARBA00022643"/>
    </source>
</evidence>
<proteinExistence type="predicted"/>
<dbReference type="InterPro" id="IPR036551">
    <property type="entry name" value="Flavin_trans-like"/>
</dbReference>
<protein>
    <submittedName>
        <fullName evidence="6">UbiX family flavin prenyltransferase</fullName>
    </submittedName>
</protein>
<dbReference type="Gene3D" id="3.40.50.1950">
    <property type="entry name" value="Flavin prenyltransferase-like"/>
    <property type="match status" value="1"/>
</dbReference>
<keyword evidence="4 6" id="KW-0808">Transferase</keyword>
<dbReference type="GO" id="GO:0004659">
    <property type="term" value="F:prenyltransferase activity"/>
    <property type="evidence" value="ECO:0007669"/>
    <property type="project" value="UniProtKB-KW"/>
</dbReference>
<keyword evidence="2" id="KW-0285">Flavoprotein</keyword>
<dbReference type="EMBL" id="RAYQ01000001">
    <property type="protein sequence ID" value="RKI94061.1"/>
    <property type="molecule type" value="Genomic_DNA"/>
</dbReference>
<dbReference type="Pfam" id="PF02441">
    <property type="entry name" value="Flavoprotein"/>
    <property type="match status" value="1"/>
</dbReference>
<evidence type="ECO:0000256" key="4">
    <source>
        <dbReference type="ARBA" id="ARBA00022679"/>
    </source>
</evidence>
<sequence>MKKKKIILGASGASGFPVLGACLKIISGETDFASCLIMSDNARLTLVHETGKQPEEYEKYADYVFSPDEIGAGPASGTFRTAGMVIVPCSMKTAAGICSGYTDNLLLRTADVTIKEHRTLALGVRETPLSPVHLRNLYELSKLPDVWIIPLMMTFYHHPEQIEDMVYHMAAKLLAPFGIEAKEYRRWNGL</sequence>
<feature type="domain" description="Flavoprotein" evidence="5">
    <location>
        <begin position="4"/>
        <end position="168"/>
    </location>
</feature>
<dbReference type="InterPro" id="IPR003382">
    <property type="entry name" value="Flavoprotein"/>
</dbReference>
<dbReference type="RefSeq" id="WP_120465700.1">
    <property type="nucleotide sequence ID" value="NZ_RAYQ01000001.1"/>
</dbReference>
<accession>A0A3A9B2S8</accession>
<reference evidence="6 7" key="1">
    <citation type="submission" date="2018-09" db="EMBL/GenBank/DDBJ databases">
        <title>Murine metabolic-syndrome-specific gut microbial biobank.</title>
        <authorList>
            <person name="Liu C."/>
        </authorList>
    </citation>
    <scope>NUCLEOTIDE SEQUENCE [LARGE SCALE GENOMIC DNA]</scope>
    <source>
        <strain evidence="6 7">0.1xD8-82</strain>
    </source>
</reference>
<evidence type="ECO:0000313" key="7">
    <source>
        <dbReference type="Proteomes" id="UP000280696"/>
    </source>
</evidence>
<dbReference type="OrthoDB" id="9781577at2"/>
<dbReference type="SUPFAM" id="SSF52507">
    <property type="entry name" value="Homo-oligomeric flavin-containing Cys decarboxylases, HFCD"/>
    <property type="match status" value="1"/>
</dbReference>
<dbReference type="PROSITE" id="PS51257">
    <property type="entry name" value="PROKAR_LIPOPROTEIN"/>
    <property type="match status" value="1"/>
</dbReference>
<evidence type="ECO:0000259" key="5">
    <source>
        <dbReference type="Pfam" id="PF02441"/>
    </source>
</evidence>
<evidence type="ECO:0000256" key="2">
    <source>
        <dbReference type="ARBA" id="ARBA00022630"/>
    </source>
</evidence>
<organism evidence="6 7">
    <name type="scientific">Parablautia intestinalis</name>
    <dbReference type="NCBI Taxonomy" id="2320100"/>
    <lineage>
        <taxon>Bacteria</taxon>
        <taxon>Bacillati</taxon>
        <taxon>Bacillota</taxon>
        <taxon>Clostridia</taxon>
        <taxon>Lachnospirales</taxon>
        <taxon>Lachnospiraceae</taxon>
        <taxon>Parablautia</taxon>
    </lineage>
</organism>
<keyword evidence="1" id="KW-0637">Prenyltransferase</keyword>
<dbReference type="AlphaFoldDB" id="A0A3A9B2S8"/>
<dbReference type="Proteomes" id="UP000280696">
    <property type="component" value="Unassembled WGS sequence"/>
</dbReference>
<keyword evidence="3" id="KW-0288">FMN</keyword>